<dbReference type="Proteomes" id="UP001148838">
    <property type="component" value="Unassembled WGS sequence"/>
</dbReference>
<comment type="caution">
    <text evidence="1">The sequence shown here is derived from an EMBL/GenBank/DDBJ whole genome shotgun (WGS) entry which is preliminary data.</text>
</comment>
<keyword evidence="2" id="KW-1185">Reference proteome</keyword>
<proteinExistence type="predicted"/>
<reference evidence="1 2" key="1">
    <citation type="journal article" date="2022" name="Allergy">
        <title>Genome assembly and annotation of Periplaneta americana reveal a comprehensive cockroach allergen profile.</title>
        <authorList>
            <person name="Wang L."/>
            <person name="Xiong Q."/>
            <person name="Saelim N."/>
            <person name="Wang L."/>
            <person name="Nong W."/>
            <person name="Wan A.T."/>
            <person name="Shi M."/>
            <person name="Liu X."/>
            <person name="Cao Q."/>
            <person name="Hui J.H.L."/>
            <person name="Sookrung N."/>
            <person name="Leung T.F."/>
            <person name="Tungtrongchitr A."/>
            <person name="Tsui S.K.W."/>
        </authorList>
    </citation>
    <scope>NUCLEOTIDE SEQUENCE [LARGE SCALE GENOMIC DNA]</scope>
    <source>
        <strain evidence="1">PWHHKU_190912</strain>
    </source>
</reference>
<evidence type="ECO:0000313" key="1">
    <source>
        <dbReference type="EMBL" id="KAJ4430821.1"/>
    </source>
</evidence>
<dbReference type="EMBL" id="JAJSOF020000031">
    <property type="protein sequence ID" value="KAJ4430821.1"/>
    <property type="molecule type" value="Genomic_DNA"/>
</dbReference>
<accession>A0ABQ8SAY0</accession>
<protein>
    <submittedName>
        <fullName evidence="1">Uncharacterized protein</fullName>
    </submittedName>
</protein>
<organism evidence="1 2">
    <name type="scientific">Periplaneta americana</name>
    <name type="common">American cockroach</name>
    <name type="synonym">Blatta americana</name>
    <dbReference type="NCBI Taxonomy" id="6978"/>
    <lineage>
        <taxon>Eukaryota</taxon>
        <taxon>Metazoa</taxon>
        <taxon>Ecdysozoa</taxon>
        <taxon>Arthropoda</taxon>
        <taxon>Hexapoda</taxon>
        <taxon>Insecta</taxon>
        <taxon>Pterygota</taxon>
        <taxon>Neoptera</taxon>
        <taxon>Polyneoptera</taxon>
        <taxon>Dictyoptera</taxon>
        <taxon>Blattodea</taxon>
        <taxon>Blattoidea</taxon>
        <taxon>Blattidae</taxon>
        <taxon>Blattinae</taxon>
        <taxon>Periplaneta</taxon>
    </lineage>
</organism>
<name>A0ABQ8SAY0_PERAM</name>
<gene>
    <name evidence="1" type="ORF">ANN_19412</name>
</gene>
<evidence type="ECO:0000313" key="2">
    <source>
        <dbReference type="Proteomes" id="UP001148838"/>
    </source>
</evidence>
<sequence length="287" mass="33551">MADLFEGDNEPPGSLKVIMQCKKRYKAQIANRYIGKRIYRVEDKCAVGRSAIQFSLFQNYEMPEFTNREYLDMIQAAEEIRNSEELLARVRHNWTRRCESCTHADGGHFEQYLLEANIGSAVHRLHITVIRHNRTLRELRFDAVSFFNHKLMSFASCDKRMLAGISSTARTELVFIEKENLTAHRYVQQILEEHAVPFAPLLYHRTPVVEGDSKRCFHFSIVNRKLLKSKVYASRPHSIEDRKNNIRVEIESMFFAMLKRVTIDLQRGLPECEYRQGGRLPEIIVKT</sequence>